<organism evidence="2 3">
    <name type="scientific">Vigna mungo</name>
    <name type="common">Black gram</name>
    <name type="synonym">Phaseolus mungo</name>
    <dbReference type="NCBI Taxonomy" id="3915"/>
    <lineage>
        <taxon>Eukaryota</taxon>
        <taxon>Viridiplantae</taxon>
        <taxon>Streptophyta</taxon>
        <taxon>Embryophyta</taxon>
        <taxon>Tracheophyta</taxon>
        <taxon>Spermatophyta</taxon>
        <taxon>Magnoliopsida</taxon>
        <taxon>eudicotyledons</taxon>
        <taxon>Gunneridae</taxon>
        <taxon>Pentapetalae</taxon>
        <taxon>rosids</taxon>
        <taxon>fabids</taxon>
        <taxon>Fabales</taxon>
        <taxon>Fabaceae</taxon>
        <taxon>Papilionoideae</taxon>
        <taxon>50 kb inversion clade</taxon>
        <taxon>NPAAA clade</taxon>
        <taxon>indigoferoid/millettioid clade</taxon>
        <taxon>Phaseoleae</taxon>
        <taxon>Vigna</taxon>
    </lineage>
</organism>
<sequence>MICILSGGNDLMATVWRWHDSGARGDSWQCDWSKEDAKSTAQMQYSLFAASSAVKVRRNTTMAQGLKRILEVLRLRNFFLEISSRCSGPREEFGPIRHTPLTGQSRVMGYSSSPAACASKDPATNTPEASWPKMQYENFGNERNPRFIPINPEKENMSVARFHSMDIVRIFNLSDEICKRILRSPISDLLSPKESSEQILQHNFCNVEGQSNDQISASASMVEISHSSENGISDIGTDNTEPVIRKERGRRKKSLTFFTIDMVKLDGINGKNERINSRIGNLELSHPKVAYKECRRCFEVSICQKITLRVALAMDSSIVGRSAVDPNAQRWAIFFSPLSVPLKPQTMVSFSRLTLSAGNGAERWT</sequence>
<dbReference type="AlphaFoldDB" id="A0AAQ3NXJ6"/>
<keyword evidence="3" id="KW-1185">Reference proteome</keyword>
<gene>
    <name evidence="2" type="ORF">V8G54_009893</name>
</gene>
<reference evidence="2 3" key="1">
    <citation type="journal article" date="2023" name="Life. Sci Alliance">
        <title>Evolutionary insights into 3D genome organization and epigenetic landscape of Vigna mungo.</title>
        <authorList>
            <person name="Junaid A."/>
            <person name="Singh B."/>
            <person name="Bhatia S."/>
        </authorList>
    </citation>
    <scope>NUCLEOTIDE SEQUENCE [LARGE SCALE GENOMIC DNA]</scope>
    <source>
        <strain evidence="2">Urdbean</strain>
    </source>
</reference>
<accession>A0AAQ3NXJ6</accession>
<evidence type="ECO:0000313" key="2">
    <source>
        <dbReference type="EMBL" id="WVZ16911.1"/>
    </source>
</evidence>
<feature type="region of interest" description="Disordered" evidence="1">
    <location>
        <begin position="112"/>
        <end position="131"/>
    </location>
</feature>
<protein>
    <submittedName>
        <fullName evidence="2">Uncharacterized protein</fullName>
    </submittedName>
</protein>
<dbReference type="Proteomes" id="UP001374535">
    <property type="component" value="Chromosome 3"/>
</dbReference>
<evidence type="ECO:0000313" key="3">
    <source>
        <dbReference type="Proteomes" id="UP001374535"/>
    </source>
</evidence>
<proteinExistence type="predicted"/>
<evidence type="ECO:0000256" key="1">
    <source>
        <dbReference type="SAM" id="MobiDB-lite"/>
    </source>
</evidence>
<name>A0AAQ3NXJ6_VIGMU</name>
<dbReference type="EMBL" id="CP144698">
    <property type="protein sequence ID" value="WVZ16911.1"/>
    <property type="molecule type" value="Genomic_DNA"/>
</dbReference>